<dbReference type="EMBL" id="LS483426">
    <property type="protein sequence ID" value="SQH24864.1"/>
    <property type="molecule type" value="Genomic_DNA"/>
</dbReference>
<organism evidence="2 3">
    <name type="scientific">Kingella kingae</name>
    <dbReference type="NCBI Taxonomy" id="504"/>
    <lineage>
        <taxon>Bacteria</taxon>
        <taxon>Pseudomonadati</taxon>
        <taxon>Pseudomonadota</taxon>
        <taxon>Betaproteobacteria</taxon>
        <taxon>Neisseriales</taxon>
        <taxon>Neisseriaceae</taxon>
        <taxon>Kingella</taxon>
    </lineage>
</organism>
<name>A0AAX2J3G2_KINKI</name>
<feature type="domain" description="NYN" evidence="1">
    <location>
        <begin position="83"/>
        <end position="150"/>
    </location>
</feature>
<dbReference type="Proteomes" id="UP000248598">
    <property type="component" value="Chromosome 1"/>
</dbReference>
<dbReference type="CDD" id="cd18722">
    <property type="entry name" value="PIN_NicB-like"/>
    <property type="match status" value="1"/>
</dbReference>
<evidence type="ECO:0000259" key="1">
    <source>
        <dbReference type="Pfam" id="PF01936"/>
    </source>
</evidence>
<proteinExistence type="predicted"/>
<evidence type="ECO:0000313" key="2">
    <source>
        <dbReference type="EMBL" id="SQH24864.1"/>
    </source>
</evidence>
<dbReference type="Pfam" id="PF01936">
    <property type="entry name" value="NYN"/>
    <property type="match status" value="1"/>
</dbReference>
<dbReference type="Gene3D" id="3.40.50.1010">
    <property type="entry name" value="5'-nuclease"/>
    <property type="match status" value="1"/>
</dbReference>
<reference evidence="2 3" key="1">
    <citation type="submission" date="2018-06" db="EMBL/GenBank/DDBJ databases">
        <authorList>
            <consortium name="Pathogen Informatics"/>
            <person name="Doyle S."/>
        </authorList>
    </citation>
    <scope>NUCLEOTIDE SEQUENCE [LARGE SCALE GENOMIC DNA]</scope>
    <source>
        <strain evidence="2 3">NCTC10529</strain>
    </source>
</reference>
<dbReference type="GO" id="GO:0004540">
    <property type="term" value="F:RNA nuclease activity"/>
    <property type="evidence" value="ECO:0007669"/>
    <property type="project" value="InterPro"/>
</dbReference>
<evidence type="ECO:0000313" key="3">
    <source>
        <dbReference type="Proteomes" id="UP000248598"/>
    </source>
</evidence>
<dbReference type="AlphaFoldDB" id="A0AAX2J3G2"/>
<sequence>MIYYDAPPADGKLKNPLDNSELDLSASSIARENKRLLEALKMQPFFALRMGQVSTNGDSWKIKNQGSFTATGSIMITAADIAPNITQKGVDMKIGLDMATLALKKASGRDFVLVTADSDFVPAIKLARMEGVQIFLAHLGHTVKPELKEHSDVLLDNISAAQ</sequence>
<dbReference type="InterPro" id="IPR021139">
    <property type="entry name" value="NYN"/>
</dbReference>
<accession>A0AAX2J3G2</accession>
<dbReference type="GeneID" id="93262362"/>
<protein>
    <submittedName>
        <fullName evidence="2">NYN domain</fullName>
    </submittedName>
</protein>
<gene>
    <name evidence="2" type="ORF">NCTC10529_01059</name>
</gene>
<dbReference type="RefSeq" id="WP_003785676.1">
    <property type="nucleotide sequence ID" value="NZ_CP091518.1"/>
</dbReference>